<accession>A0A4P9ZY35</accession>
<name>A0A4P9ZY35_9FUNG</name>
<dbReference type="EMBL" id="ML002462">
    <property type="protein sequence ID" value="RKP37670.1"/>
    <property type="molecule type" value="Genomic_DNA"/>
</dbReference>
<protein>
    <submittedName>
        <fullName evidence="1">Uncharacterized protein</fullName>
    </submittedName>
</protein>
<evidence type="ECO:0000313" key="2">
    <source>
        <dbReference type="Proteomes" id="UP000268162"/>
    </source>
</evidence>
<proteinExistence type="predicted"/>
<gene>
    <name evidence="1" type="ORF">BJ085DRAFT_34813</name>
</gene>
<organism evidence="1 2">
    <name type="scientific">Dimargaris cristalligena</name>
    <dbReference type="NCBI Taxonomy" id="215637"/>
    <lineage>
        <taxon>Eukaryota</taxon>
        <taxon>Fungi</taxon>
        <taxon>Fungi incertae sedis</taxon>
        <taxon>Zoopagomycota</taxon>
        <taxon>Kickxellomycotina</taxon>
        <taxon>Dimargaritomycetes</taxon>
        <taxon>Dimargaritales</taxon>
        <taxon>Dimargaritaceae</taxon>
        <taxon>Dimargaris</taxon>
    </lineage>
</organism>
<keyword evidence="2" id="KW-1185">Reference proteome</keyword>
<reference evidence="2" key="1">
    <citation type="journal article" date="2018" name="Nat. Microbiol.">
        <title>Leveraging single-cell genomics to expand the fungal tree of life.</title>
        <authorList>
            <person name="Ahrendt S.R."/>
            <person name="Quandt C.A."/>
            <person name="Ciobanu D."/>
            <person name="Clum A."/>
            <person name="Salamov A."/>
            <person name="Andreopoulos B."/>
            <person name="Cheng J.F."/>
            <person name="Woyke T."/>
            <person name="Pelin A."/>
            <person name="Henrissat B."/>
            <person name="Reynolds N.K."/>
            <person name="Benny G.L."/>
            <person name="Smith M.E."/>
            <person name="James T.Y."/>
            <person name="Grigoriev I.V."/>
        </authorList>
    </citation>
    <scope>NUCLEOTIDE SEQUENCE [LARGE SCALE GENOMIC DNA]</scope>
    <source>
        <strain evidence="2">RSA 468</strain>
    </source>
</reference>
<evidence type="ECO:0000313" key="1">
    <source>
        <dbReference type="EMBL" id="RKP37670.1"/>
    </source>
</evidence>
<feature type="non-terminal residue" evidence="1">
    <location>
        <position position="1"/>
    </location>
</feature>
<sequence>AGGIRFSAHAPTAGTIAVSPRYDRSLLHYFFNHSENFGFARNRFYTTGPVCYMDATDPRTSVKFEPLRYHNKSLYVTTLVLYSPPGELTSPHPPVIRYYVIVRVYDTESDRRRHQTTYQQRLMDNKGPEFMVFDDWHERASKWVGDISRSTISVLELGTKERDEIHRQVVHRVEIILSGAKASKTRDDLWRSMVDRQAQSQELKPHESNLHDPPDLFFHWCLDEHIHPMLPRLLALPFNRILFERFIKAQYPAHRTVTSIGEVRILIMHPDTDHYLVQVKVRSHGDPISLCSIAVAPRLRLQSDEQPFIRDVLESIACFIWSSNVMPVQ</sequence>
<dbReference type="AlphaFoldDB" id="A0A4P9ZY35"/>
<dbReference type="Proteomes" id="UP000268162">
    <property type="component" value="Unassembled WGS sequence"/>
</dbReference>